<accession>A0ABQ2LT38</accession>
<keyword evidence="4" id="KW-1185">Reference proteome</keyword>
<organism evidence="3 4">
    <name type="scientific">Streptomyces daqingensis</name>
    <dbReference type="NCBI Taxonomy" id="1472640"/>
    <lineage>
        <taxon>Bacteria</taxon>
        <taxon>Bacillati</taxon>
        <taxon>Actinomycetota</taxon>
        <taxon>Actinomycetes</taxon>
        <taxon>Kitasatosporales</taxon>
        <taxon>Streptomycetaceae</taxon>
        <taxon>Streptomyces</taxon>
    </lineage>
</organism>
<dbReference type="Pfam" id="PF03756">
    <property type="entry name" value="AfsA"/>
    <property type="match status" value="2"/>
</dbReference>
<evidence type="ECO:0000313" key="3">
    <source>
        <dbReference type="EMBL" id="GGO43004.1"/>
    </source>
</evidence>
<evidence type="ECO:0000313" key="4">
    <source>
        <dbReference type="Proteomes" id="UP000631535"/>
    </source>
</evidence>
<comment type="caution">
    <text evidence="3">The sequence shown here is derived from an EMBL/GenBank/DDBJ whole genome shotgun (WGS) entry which is preliminary data.</text>
</comment>
<evidence type="ECO:0000256" key="1">
    <source>
        <dbReference type="SAM" id="MobiDB-lite"/>
    </source>
</evidence>
<feature type="compositionally biased region" description="Basic and acidic residues" evidence="1">
    <location>
        <begin position="183"/>
        <end position="198"/>
    </location>
</feature>
<dbReference type="NCBIfam" id="NF041195">
    <property type="entry name" value="ScbA_BarX_GamBu"/>
    <property type="match status" value="1"/>
</dbReference>
<reference evidence="4" key="1">
    <citation type="journal article" date="2019" name="Int. J. Syst. Evol. Microbiol.">
        <title>The Global Catalogue of Microorganisms (GCM) 10K type strain sequencing project: providing services to taxonomists for standard genome sequencing and annotation.</title>
        <authorList>
            <consortium name="The Broad Institute Genomics Platform"/>
            <consortium name="The Broad Institute Genome Sequencing Center for Infectious Disease"/>
            <person name="Wu L."/>
            <person name="Ma J."/>
        </authorList>
    </citation>
    <scope>NUCLEOTIDE SEQUENCE [LARGE SCALE GENOMIC DNA]</scope>
    <source>
        <strain evidence="4">CGMCC 4.7178</strain>
    </source>
</reference>
<proteinExistence type="predicted"/>
<feature type="region of interest" description="Disordered" evidence="1">
    <location>
        <begin position="183"/>
        <end position="215"/>
    </location>
</feature>
<dbReference type="SUPFAM" id="SSF54637">
    <property type="entry name" value="Thioesterase/thiol ester dehydrase-isomerase"/>
    <property type="match status" value="1"/>
</dbReference>
<evidence type="ECO:0000259" key="2">
    <source>
        <dbReference type="Pfam" id="PF03756"/>
    </source>
</evidence>
<dbReference type="InterPro" id="IPR047757">
    <property type="entry name" value="AfsA-like"/>
</dbReference>
<protein>
    <submittedName>
        <fullName evidence="3">Adhesin</fullName>
    </submittedName>
</protein>
<name>A0ABQ2LT38_9ACTN</name>
<feature type="domain" description="A-factor biosynthesis hotdog" evidence="2">
    <location>
        <begin position="44"/>
        <end position="180"/>
    </location>
</feature>
<dbReference type="EMBL" id="BMMP01000002">
    <property type="protein sequence ID" value="GGO43004.1"/>
    <property type="molecule type" value="Genomic_DNA"/>
</dbReference>
<feature type="domain" description="A-factor biosynthesis hotdog" evidence="2">
    <location>
        <begin position="212"/>
        <end position="327"/>
    </location>
</feature>
<dbReference type="Proteomes" id="UP000631535">
    <property type="component" value="Unassembled WGS sequence"/>
</dbReference>
<dbReference type="InterPro" id="IPR005509">
    <property type="entry name" value="AfsA_hotdog_dom"/>
</dbReference>
<feature type="region of interest" description="Disordered" evidence="1">
    <location>
        <begin position="1"/>
        <end position="28"/>
    </location>
</feature>
<sequence length="328" mass="35376">MIASTAQVTPCLSGTPEGTGPHPAHLSQALSHFPPLTTTVPKEFVHRAAVAEVLLTSWAPRSGTEFRVTAQWPRCHSYFAPVDGRYDPLFAAETIRQIGALLAHTGFDVPLGHKFLMWDLEFAVVPERLRIAGAPASLDIDVSCTEVDRRPGGALKGLRYEAVLRQDGQTVATGGASFTCTRPEVHDRLRRDRPRSDESPLPLTAPLPPQHVGRTSPVDVVLSPIGEAGRWLLRADTRHPVLFDHPVDHVPGMVLLEAARQAAHALLGHAPFPVSARSTFERYAELDAPCMVEARQLPDGEGSLATVLVTATQGGEQLFSSTLTAACP</sequence>
<dbReference type="InterPro" id="IPR029069">
    <property type="entry name" value="HotDog_dom_sf"/>
</dbReference>
<gene>
    <name evidence="3" type="ORF">GCM10012287_05120</name>
</gene>
<feature type="compositionally biased region" description="Polar residues" evidence="1">
    <location>
        <begin position="1"/>
        <end position="12"/>
    </location>
</feature>